<proteinExistence type="predicted"/>
<sequence>MKASSRLTAVTLILLTSIMVLSYSGKEIMAAPDVAPDSVLNVIPQDTVGVIYIPSLLGFNDEINALMAEMIPTDPPQELPAKILADTFGAGFETLEELEELGLDMRRNFAVFLSDVNPLMYSAAVHIKDAESVKQLIEMEAEGSSSVTHNGVTYYTTGEEGAFVLMDDVMVYSGSAAVCEKVIDTQKKTMPSIVNTTDFQSLELDTTSGVNDLIAYFAMEAIVDALHPTLTEKAEGLKAGMGASAETDPELSVGLGQAEGLIDGGIWLLDQSKILSLTVQLNGSDLQISPFLKFKQDSEIQTYIRQMPRELTHLKYLPQTAFLTLFIPSDSTADTAKIEEATEALTEATKDFYAGLGDEIALSLNFGGSLMPDLLYIYDVADEKQVKAYMEKDFIEYLGASWD</sequence>
<evidence type="ECO:0000313" key="2">
    <source>
        <dbReference type="EMBL" id="CAI7999704.1"/>
    </source>
</evidence>
<organism evidence="2 3">
    <name type="scientific">Geodia barretti</name>
    <name type="common">Barrett's horny sponge</name>
    <dbReference type="NCBI Taxonomy" id="519541"/>
    <lineage>
        <taxon>Eukaryota</taxon>
        <taxon>Metazoa</taxon>
        <taxon>Porifera</taxon>
        <taxon>Demospongiae</taxon>
        <taxon>Heteroscleromorpha</taxon>
        <taxon>Tetractinellida</taxon>
        <taxon>Astrophorina</taxon>
        <taxon>Geodiidae</taxon>
        <taxon>Geodia</taxon>
    </lineage>
</organism>
<gene>
    <name evidence="2" type="ORF">GBAR_LOCUS2769</name>
</gene>
<evidence type="ECO:0000313" key="3">
    <source>
        <dbReference type="Proteomes" id="UP001174909"/>
    </source>
</evidence>
<evidence type="ECO:0000256" key="1">
    <source>
        <dbReference type="SAM" id="SignalP"/>
    </source>
</evidence>
<comment type="caution">
    <text evidence="2">The sequence shown here is derived from an EMBL/GenBank/DDBJ whole genome shotgun (WGS) entry which is preliminary data.</text>
</comment>
<dbReference type="Proteomes" id="UP001174909">
    <property type="component" value="Unassembled WGS sequence"/>
</dbReference>
<feature type="chain" id="PRO_5041381476" evidence="1">
    <location>
        <begin position="23"/>
        <end position="403"/>
    </location>
</feature>
<accession>A0AA35R1H8</accession>
<dbReference type="EMBL" id="CASHTH010000382">
    <property type="protein sequence ID" value="CAI7999704.1"/>
    <property type="molecule type" value="Genomic_DNA"/>
</dbReference>
<keyword evidence="1" id="KW-0732">Signal</keyword>
<protein>
    <submittedName>
        <fullName evidence="2">Uncharacterized protein</fullName>
    </submittedName>
</protein>
<name>A0AA35R1H8_GEOBA</name>
<dbReference type="AlphaFoldDB" id="A0AA35R1H8"/>
<feature type="signal peptide" evidence="1">
    <location>
        <begin position="1"/>
        <end position="22"/>
    </location>
</feature>
<reference evidence="2" key="1">
    <citation type="submission" date="2023-03" db="EMBL/GenBank/DDBJ databases">
        <authorList>
            <person name="Steffen K."/>
            <person name="Cardenas P."/>
        </authorList>
    </citation>
    <scope>NUCLEOTIDE SEQUENCE</scope>
</reference>
<keyword evidence="3" id="KW-1185">Reference proteome</keyword>